<protein>
    <submittedName>
        <fullName evidence="1">Uncharacterized protein</fullName>
    </submittedName>
</protein>
<organism evidence="1">
    <name type="scientific">Klebsiella pneumoniae</name>
    <dbReference type="NCBI Taxonomy" id="573"/>
    <lineage>
        <taxon>Bacteria</taxon>
        <taxon>Pseudomonadati</taxon>
        <taxon>Pseudomonadota</taxon>
        <taxon>Gammaproteobacteria</taxon>
        <taxon>Enterobacterales</taxon>
        <taxon>Enterobacteriaceae</taxon>
        <taxon>Klebsiella/Raoultella group</taxon>
        <taxon>Klebsiella</taxon>
        <taxon>Klebsiella pneumoniae complex</taxon>
    </lineage>
</organism>
<geneLocation type="plasmid" evidence="1">
    <name>pCRKP-59-KPC</name>
</geneLocation>
<sequence>MFAVKQEINNATSLFEIESITVGYPGSDQFKQAFEIAEELGIKTPDAIEYIPVAYEDEEMTKAIGEEQTLSTERKDVQRDDCIAVICSGVASEMFPDLPAIGGVGYQFLYKGDTLRIYTSSLLIEEVGTENDN</sequence>
<dbReference type="AlphaFoldDB" id="A0A1W6QX22"/>
<name>A0A1W6QX22_KLEPN</name>
<dbReference type="EMBL" id="KX928752">
    <property type="protein sequence ID" value="ARO46007.1"/>
    <property type="molecule type" value="Genomic_DNA"/>
</dbReference>
<keyword evidence="1" id="KW-0614">Plasmid</keyword>
<proteinExistence type="predicted"/>
<reference evidence="1" key="1">
    <citation type="submission" date="2016-09" db="EMBL/GenBank/DDBJ databases">
        <title>Molecular epidemiology of clinical carbapenem-resistant Enterobacteriaceae (CRE) strains in China.</title>
        <authorList>
            <person name="Zhang R."/>
            <person name="Liu L."/>
            <person name="Li R."/>
            <person name="Dong N."/>
            <person name="Zhou H."/>
            <person name="Chan E.W."/>
            <person name="Fang Y."/>
            <person name="Li Y."/>
            <person name="Liao K."/>
            <person name="Chen S."/>
        </authorList>
    </citation>
    <scope>NUCLEOTIDE SEQUENCE</scope>
    <source>
        <strain evidence="1">CRKP-59-KPC</strain>
        <plasmid evidence="1">pCRKP-59-KPC</plasmid>
    </source>
</reference>
<accession>A0A1W6QX22</accession>
<dbReference type="RefSeq" id="WP_000458377.1">
    <property type="nucleotide sequence ID" value="NZ_JBBGHE010000026.1"/>
</dbReference>
<evidence type="ECO:0000313" key="1">
    <source>
        <dbReference type="EMBL" id="ARO46007.1"/>
    </source>
</evidence>